<keyword evidence="1" id="KW-0812">Transmembrane</keyword>
<name>A0A327P379_9BACT</name>
<keyword evidence="1" id="KW-0472">Membrane</keyword>
<dbReference type="AlphaFoldDB" id="A0A327P379"/>
<gene>
    <name evidence="2" type="ORF">LV83_03312</name>
</gene>
<comment type="caution">
    <text evidence="2">The sequence shown here is derived from an EMBL/GenBank/DDBJ whole genome shotgun (WGS) entry which is preliminary data.</text>
</comment>
<evidence type="ECO:0000313" key="3">
    <source>
        <dbReference type="Proteomes" id="UP000249610"/>
    </source>
</evidence>
<sequence>MKLTKETASDLDLLIKELVADNSKVASIEDMKSVLFPDKPEAYLMALFHHLKSHSPSLFFPEPEPSPELFLASDYLPAFYYEGSFTAIFESQEKERLETEEKKKLELEKLKFDVKNTKRIYKTYWWTFVFALISFVYVLIRLGTWLLEERTIE</sequence>
<organism evidence="2 3">
    <name type="scientific">Algoriphagus yeomjeoni</name>
    <dbReference type="NCBI Taxonomy" id="291403"/>
    <lineage>
        <taxon>Bacteria</taxon>
        <taxon>Pseudomonadati</taxon>
        <taxon>Bacteroidota</taxon>
        <taxon>Cytophagia</taxon>
        <taxon>Cytophagales</taxon>
        <taxon>Cyclobacteriaceae</taxon>
        <taxon>Algoriphagus</taxon>
    </lineage>
</organism>
<dbReference type="EMBL" id="QLLK01000010">
    <property type="protein sequence ID" value="RAI86755.1"/>
    <property type="molecule type" value="Genomic_DNA"/>
</dbReference>
<protein>
    <submittedName>
        <fullName evidence="2">Uncharacterized protein</fullName>
    </submittedName>
</protein>
<proteinExistence type="predicted"/>
<reference evidence="2 3" key="1">
    <citation type="submission" date="2018-06" db="EMBL/GenBank/DDBJ databases">
        <title>Genomic Encyclopedia of Archaeal and Bacterial Type Strains, Phase II (KMG-II): from individual species to whole genera.</title>
        <authorList>
            <person name="Goeker M."/>
        </authorList>
    </citation>
    <scope>NUCLEOTIDE SEQUENCE [LARGE SCALE GENOMIC DNA]</scope>
    <source>
        <strain evidence="2 3">DSM 23446</strain>
    </source>
</reference>
<dbReference type="Proteomes" id="UP000249610">
    <property type="component" value="Unassembled WGS sequence"/>
</dbReference>
<evidence type="ECO:0000256" key="1">
    <source>
        <dbReference type="SAM" id="Phobius"/>
    </source>
</evidence>
<accession>A0A327P379</accession>
<keyword evidence="3" id="KW-1185">Reference proteome</keyword>
<feature type="transmembrane region" description="Helical" evidence="1">
    <location>
        <begin position="124"/>
        <end position="147"/>
    </location>
</feature>
<evidence type="ECO:0000313" key="2">
    <source>
        <dbReference type="EMBL" id="RAI86755.1"/>
    </source>
</evidence>
<keyword evidence="1" id="KW-1133">Transmembrane helix</keyword>
<dbReference type="RefSeq" id="WP_111612639.1">
    <property type="nucleotide sequence ID" value="NZ_QLLK01000010.1"/>
</dbReference>